<accession>A0A0F8ZFX2</accession>
<name>A0A0F8ZFX2_9ZZZZ</name>
<protein>
    <submittedName>
        <fullName evidence="1">Uncharacterized protein</fullName>
    </submittedName>
</protein>
<evidence type="ECO:0000313" key="1">
    <source>
        <dbReference type="EMBL" id="KKK84875.1"/>
    </source>
</evidence>
<comment type="caution">
    <text evidence="1">The sequence shown here is derived from an EMBL/GenBank/DDBJ whole genome shotgun (WGS) entry which is preliminary data.</text>
</comment>
<gene>
    <name evidence="1" type="ORF">LCGC14_2778930</name>
</gene>
<dbReference type="AlphaFoldDB" id="A0A0F8ZFX2"/>
<organism evidence="1">
    <name type="scientific">marine sediment metagenome</name>
    <dbReference type="NCBI Taxonomy" id="412755"/>
    <lineage>
        <taxon>unclassified sequences</taxon>
        <taxon>metagenomes</taxon>
        <taxon>ecological metagenomes</taxon>
    </lineage>
</organism>
<dbReference type="EMBL" id="LAZR01051565">
    <property type="protein sequence ID" value="KKK84875.1"/>
    <property type="molecule type" value="Genomic_DNA"/>
</dbReference>
<reference evidence="1" key="1">
    <citation type="journal article" date="2015" name="Nature">
        <title>Complex archaea that bridge the gap between prokaryotes and eukaryotes.</title>
        <authorList>
            <person name="Spang A."/>
            <person name="Saw J.H."/>
            <person name="Jorgensen S.L."/>
            <person name="Zaremba-Niedzwiedzka K."/>
            <person name="Martijn J."/>
            <person name="Lind A.E."/>
            <person name="van Eijk R."/>
            <person name="Schleper C."/>
            <person name="Guy L."/>
            <person name="Ettema T.J."/>
        </authorList>
    </citation>
    <scope>NUCLEOTIDE SEQUENCE</scope>
</reference>
<sequence length="72" mass="8618">MNWIKSIIFNNDKREKMKQLCLYFDRKDYKKYPGISIRPDVNLMDEVFFLNSGVTLTTFSALIDEYESKVKK</sequence>
<proteinExistence type="predicted"/>